<reference evidence="8" key="1">
    <citation type="submission" date="2021-04" db="EMBL/GenBank/DDBJ databases">
        <title>Microbacterium tenobrionis sp. nov. and Microbacterium allomyrinae sp. nov., isolated from larvae of Tenobrio molitor and Allomyrina dichotoma, respectively.</title>
        <authorList>
            <person name="Lee S.D."/>
        </authorList>
    </citation>
    <scope>NUCLEOTIDE SEQUENCE</scope>
    <source>
        <strain evidence="8">YMB-B2</strain>
    </source>
</reference>
<feature type="domain" description="PIN" evidence="7">
    <location>
        <begin position="2"/>
        <end position="115"/>
    </location>
</feature>
<comment type="function">
    <text evidence="6">Toxic component of a toxin-antitoxin (TA) system. An RNase.</text>
</comment>
<evidence type="ECO:0000256" key="2">
    <source>
        <dbReference type="ARBA" id="ARBA00022722"/>
    </source>
</evidence>
<feature type="binding site" evidence="6">
    <location>
        <position position="87"/>
    </location>
    <ligand>
        <name>Mg(2+)</name>
        <dbReference type="ChEBI" id="CHEBI:18420"/>
    </ligand>
</feature>
<dbReference type="GO" id="GO:0004540">
    <property type="term" value="F:RNA nuclease activity"/>
    <property type="evidence" value="ECO:0007669"/>
    <property type="project" value="InterPro"/>
</dbReference>
<evidence type="ECO:0000259" key="7">
    <source>
        <dbReference type="Pfam" id="PF01850"/>
    </source>
</evidence>
<protein>
    <recommendedName>
        <fullName evidence="6">Ribonuclease VapC</fullName>
        <shortName evidence="6">RNase VapC</shortName>
        <ecNumber evidence="6">3.1.-.-</ecNumber>
    </recommendedName>
    <alternativeName>
        <fullName evidence="6">Toxin VapC</fullName>
    </alternativeName>
</protein>
<evidence type="ECO:0000313" key="8">
    <source>
        <dbReference type="EMBL" id="MCC2028582.1"/>
    </source>
</evidence>
<evidence type="ECO:0000256" key="1">
    <source>
        <dbReference type="ARBA" id="ARBA00022649"/>
    </source>
</evidence>
<evidence type="ECO:0000256" key="4">
    <source>
        <dbReference type="ARBA" id="ARBA00022801"/>
    </source>
</evidence>
<keyword evidence="3 6" id="KW-0479">Metal-binding</keyword>
<comment type="caution">
    <text evidence="8">The sequence shown here is derived from an EMBL/GenBank/DDBJ whole genome shotgun (WGS) entry which is preliminary data.</text>
</comment>
<dbReference type="Proteomes" id="UP001139289">
    <property type="component" value="Unassembled WGS sequence"/>
</dbReference>
<name>A0A9X1LMF6_9MICO</name>
<dbReference type="GO" id="GO:0016787">
    <property type="term" value="F:hydrolase activity"/>
    <property type="evidence" value="ECO:0007669"/>
    <property type="project" value="UniProtKB-KW"/>
</dbReference>
<evidence type="ECO:0000256" key="3">
    <source>
        <dbReference type="ARBA" id="ARBA00022723"/>
    </source>
</evidence>
<evidence type="ECO:0000256" key="6">
    <source>
        <dbReference type="HAMAP-Rule" id="MF_00265"/>
    </source>
</evidence>
<keyword evidence="4 6" id="KW-0378">Hydrolase</keyword>
<keyword evidence="6" id="KW-0800">Toxin</keyword>
<feature type="binding site" evidence="6">
    <location>
        <position position="5"/>
    </location>
    <ligand>
        <name>Mg(2+)</name>
        <dbReference type="ChEBI" id="CHEBI:18420"/>
    </ligand>
</feature>
<gene>
    <name evidence="6" type="primary">vapC</name>
    <name evidence="8" type="ORF">KEC56_03415</name>
</gene>
<dbReference type="CDD" id="cd09874">
    <property type="entry name" value="PIN_MT3492-like"/>
    <property type="match status" value="1"/>
</dbReference>
<dbReference type="Pfam" id="PF01850">
    <property type="entry name" value="PIN"/>
    <property type="match status" value="1"/>
</dbReference>
<keyword evidence="9" id="KW-1185">Reference proteome</keyword>
<dbReference type="RefSeq" id="WP_227529820.1">
    <property type="nucleotide sequence ID" value="NZ_JAGTTM010000001.1"/>
</dbReference>
<dbReference type="SUPFAM" id="SSF88723">
    <property type="entry name" value="PIN domain-like"/>
    <property type="match status" value="1"/>
</dbReference>
<dbReference type="GO" id="GO:0000287">
    <property type="term" value="F:magnesium ion binding"/>
    <property type="evidence" value="ECO:0007669"/>
    <property type="project" value="UniProtKB-UniRule"/>
</dbReference>
<evidence type="ECO:0000256" key="5">
    <source>
        <dbReference type="ARBA" id="ARBA00022842"/>
    </source>
</evidence>
<dbReference type="GO" id="GO:0090729">
    <property type="term" value="F:toxin activity"/>
    <property type="evidence" value="ECO:0007669"/>
    <property type="project" value="UniProtKB-KW"/>
</dbReference>
<keyword evidence="2 6" id="KW-0540">Nuclease</keyword>
<keyword evidence="1 6" id="KW-1277">Toxin-antitoxin system</keyword>
<dbReference type="Gene3D" id="3.40.50.1010">
    <property type="entry name" value="5'-nuclease"/>
    <property type="match status" value="1"/>
</dbReference>
<dbReference type="HAMAP" id="MF_00265">
    <property type="entry name" value="VapC_Nob1"/>
    <property type="match status" value="1"/>
</dbReference>
<dbReference type="EC" id="3.1.-.-" evidence="6"/>
<dbReference type="InterPro" id="IPR029060">
    <property type="entry name" value="PIN-like_dom_sf"/>
</dbReference>
<organism evidence="8 9">
    <name type="scientific">Microbacterium tenebrionis</name>
    <dbReference type="NCBI Taxonomy" id="2830665"/>
    <lineage>
        <taxon>Bacteria</taxon>
        <taxon>Bacillati</taxon>
        <taxon>Actinomycetota</taxon>
        <taxon>Actinomycetes</taxon>
        <taxon>Micrococcales</taxon>
        <taxon>Microbacteriaceae</taxon>
        <taxon>Microbacterium</taxon>
    </lineage>
</organism>
<comment type="similarity">
    <text evidence="6">Belongs to the PINc/VapC protein family.</text>
</comment>
<keyword evidence="5 6" id="KW-0460">Magnesium</keyword>
<dbReference type="InterPro" id="IPR002716">
    <property type="entry name" value="PIN_dom"/>
</dbReference>
<evidence type="ECO:0000313" key="9">
    <source>
        <dbReference type="Proteomes" id="UP001139289"/>
    </source>
</evidence>
<dbReference type="EMBL" id="JAGTTM010000001">
    <property type="protein sequence ID" value="MCC2028582.1"/>
    <property type="molecule type" value="Genomic_DNA"/>
</dbReference>
<accession>A0A9X1LMF6</accession>
<proteinExistence type="inferred from homology"/>
<comment type="cofactor">
    <cofactor evidence="6">
        <name>Mg(2+)</name>
        <dbReference type="ChEBI" id="CHEBI:18420"/>
    </cofactor>
</comment>
<sequence length="127" mass="13455">MIYLDTSAAAKAIIEEPESEAIRKLFADGTLFVSSKLLAVELHSVADRRVIDPADADDLLDRVALVTLDAEIMDRAITMHSGLRTLDALHLATAVHVGTAIAGILTFDNELAAAAERHGVPSVSLPA</sequence>
<dbReference type="AlphaFoldDB" id="A0A9X1LMF6"/>
<dbReference type="InterPro" id="IPR022907">
    <property type="entry name" value="VapC_family"/>
</dbReference>